<organism evidence="2 3">
    <name type="scientific">Herminiimonas contaminans</name>
    <dbReference type="NCBI Taxonomy" id="1111140"/>
    <lineage>
        <taxon>Bacteria</taxon>
        <taxon>Pseudomonadati</taxon>
        <taxon>Pseudomonadota</taxon>
        <taxon>Betaproteobacteria</taxon>
        <taxon>Burkholderiales</taxon>
        <taxon>Oxalobacteraceae</taxon>
        <taxon>Herminiimonas</taxon>
    </lineage>
</organism>
<protein>
    <submittedName>
        <fullName evidence="2">FHA domain-containing protein</fullName>
    </submittedName>
</protein>
<dbReference type="PANTHER" id="PTHR23308">
    <property type="entry name" value="NUCLEAR INHIBITOR OF PROTEIN PHOSPHATASE-1"/>
    <property type="match status" value="1"/>
</dbReference>
<gene>
    <name evidence="2" type="ORF">IXC47_01110</name>
</gene>
<dbReference type="Proteomes" id="UP000657372">
    <property type="component" value="Unassembled WGS sequence"/>
</dbReference>
<dbReference type="Pfam" id="PF00498">
    <property type="entry name" value="FHA"/>
    <property type="match status" value="1"/>
</dbReference>
<dbReference type="CDD" id="cd00060">
    <property type="entry name" value="FHA"/>
    <property type="match status" value="1"/>
</dbReference>
<reference evidence="2 3" key="1">
    <citation type="submission" date="2020-11" db="EMBL/GenBank/DDBJ databases">
        <title>WGS of Herminiimonas contaminans strain Marseille-Q4544 isolated from planarians Schmidtea mediterranea.</title>
        <authorList>
            <person name="Kangale L."/>
        </authorList>
    </citation>
    <scope>NUCLEOTIDE SEQUENCE [LARGE SCALE GENOMIC DNA]</scope>
    <source>
        <strain evidence="2 3">Marseille-Q4544</strain>
    </source>
</reference>
<proteinExistence type="predicted"/>
<dbReference type="InterPro" id="IPR050923">
    <property type="entry name" value="Cell_Proc_Reg/RNA_Proc"/>
</dbReference>
<name>A0ABS0EN45_9BURK</name>
<feature type="domain" description="FHA" evidence="1">
    <location>
        <begin position="23"/>
        <end position="72"/>
    </location>
</feature>
<keyword evidence="3" id="KW-1185">Reference proteome</keyword>
<dbReference type="Gene3D" id="2.60.200.20">
    <property type="match status" value="1"/>
</dbReference>
<evidence type="ECO:0000259" key="1">
    <source>
        <dbReference type="PROSITE" id="PS50006"/>
    </source>
</evidence>
<dbReference type="PROSITE" id="PS50006">
    <property type="entry name" value="FHA_DOMAIN"/>
    <property type="match status" value="1"/>
</dbReference>
<sequence length="222" mass="23701">MPTIILAKDGIALQEFPLLKERTSIGRRSYNDIVIDAAGISAEHAVIISHPVGCYFEDLGSTNGSQINGRVVTKHLLEDSDVIALATHTIQYCATASMDDSIMVLADNISGMEDLGDIQQITEPSYRDSIEAIMSTTAVIKILNGASAGKEVVLNKVLTTIGRPGRHVAVFAIGPQGYSLTHVEGEDYPVVNGASIGMLTQSLNNGDQIHLSGTDIVFLHEV</sequence>
<dbReference type="InterPro" id="IPR008984">
    <property type="entry name" value="SMAD_FHA_dom_sf"/>
</dbReference>
<dbReference type="RefSeq" id="WP_195874457.1">
    <property type="nucleotide sequence ID" value="NZ_JADOEL010000001.1"/>
</dbReference>
<dbReference type="SMART" id="SM00240">
    <property type="entry name" value="FHA"/>
    <property type="match status" value="1"/>
</dbReference>
<evidence type="ECO:0000313" key="3">
    <source>
        <dbReference type="Proteomes" id="UP000657372"/>
    </source>
</evidence>
<accession>A0ABS0EN45</accession>
<dbReference type="InterPro" id="IPR000253">
    <property type="entry name" value="FHA_dom"/>
</dbReference>
<dbReference type="EMBL" id="JADOEL010000001">
    <property type="protein sequence ID" value="MBF8176273.1"/>
    <property type="molecule type" value="Genomic_DNA"/>
</dbReference>
<evidence type="ECO:0000313" key="2">
    <source>
        <dbReference type="EMBL" id="MBF8176273.1"/>
    </source>
</evidence>
<comment type="caution">
    <text evidence="2">The sequence shown here is derived from an EMBL/GenBank/DDBJ whole genome shotgun (WGS) entry which is preliminary data.</text>
</comment>
<dbReference type="SUPFAM" id="SSF49879">
    <property type="entry name" value="SMAD/FHA domain"/>
    <property type="match status" value="2"/>
</dbReference>